<feature type="transmembrane region" description="Helical" evidence="7">
    <location>
        <begin position="221"/>
        <end position="246"/>
    </location>
</feature>
<feature type="transmembrane region" description="Helical" evidence="7">
    <location>
        <begin position="298"/>
        <end position="318"/>
    </location>
</feature>
<organism evidence="9 10">
    <name type="scientific">Saccharopolyspora terrae</name>
    <dbReference type="NCBI Taxonomy" id="2530384"/>
    <lineage>
        <taxon>Bacteria</taxon>
        <taxon>Bacillati</taxon>
        <taxon>Actinomycetota</taxon>
        <taxon>Actinomycetes</taxon>
        <taxon>Pseudonocardiales</taxon>
        <taxon>Pseudonocardiaceae</taxon>
        <taxon>Saccharopolyspora</taxon>
    </lineage>
</organism>
<dbReference type="SUPFAM" id="SSF103473">
    <property type="entry name" value="MFS general substrate transporter"/>
    <property type="match status" value="1"/>
</dbReference>
<evidence type="ECO:0000256" key="4">
    <source>
        <dbReference type="ARBA" id="ARBA00022692"/>
    </source>
</evidence>
<proteinExistence type="predicted"/>
<dbReference type="Gene3D" id="1.20.1250.20">
    <property type="entry name" value="MFS general substrate transporter like domains"/>
    <property type="match status" value="1"/>
</dbReference>
<keyword evidence="2" id="KW-0813">Transport</keyword>
<dbReference type="GO" id="GO:0022857">
    <property type="term" value="F:transmembrane transporter activity"/>
    <property type="evidence" value="ECO:0007669"/>
    <property type="project" value="InterPro"/>
</dbReference>
<feature type="transmembrane region" description="Helical" evidence="7">
    <location>
        <begin position="360"/>
        <end position="380"/>
    </location>
</feature>
<feature type="transmembrane region" description="Helical" evidence="7">
    <location>
        <begin position="252"/>
        <end position="270"/>
    </location>
</feature>
<keyword evidence="5 7" id="KW-1133">Transmembrane helix</keyword>
<evidence type="ECO:0000256" key="5">
    <source>
        <dbReference type="ARBA" id="ARBA00022989"/>
    </source>
</evidence>
<comment type="subcellular location">
    <subcellularLocation>
        <location evidence="1">Cell membrane</location>
        <topology evidence="1">Multi-pass membrane protein</topology>
    </subcellularLocation>
</comment>
<keyword evidence="3" id="KW-1003">Cell membrane</keyword>
<feature type="domain" description="Major facilitator superfamily (MFS) profile" evidence="8">
    <location>
        <begin position="93"/>
        <end position="476"/>
    </location>
</feature>
<evidence type="ECO:0000313" key="9">
    <source>
        <dbReference type="EMBL" id="TDD06329.1"/>
    </source>
</evidence>
<name>A0A4R4VKR4_9PSEU</name>
<dbReference type="AlphaFoldDB" id="A0A4R4VKR4"/>
<evidence type="ECO:0000256" key="7">
    <source>
        <dbReference type="SAM" id="Phobius"/>
    </source>
</evidence>
<evidence type="ECO:0000259" key="8">
    <source>
        <dbReference type="PROSITE" id="PS50850"/>
    </source>
</evidence>
<feature type="transmembrane region" description="Helical" evidence="7">
    <location>
        <begin position="454"/>
        <end position="474"/>
    </location>
</feature>
<dbReference type="PANTHER" id="PTHR23517">
    <property type="entry name" value="RESISTANCE PROTEIN MDTM, PUTATIVE-RELATED-RELATED"/>
    <property type="match status" value="1"/>
</dbReference>
<feature type="transmembrane region" description="Helical" evidence="7">
    <location>
        <begin position="123"/>
        <end position="148"/>
    </location>
</feature>
<dbReference type="InterPro" id="IPR011701">
    <property type="entry name" value="MFS"/>
</dbReference>
<dbReference type="Proteomes" id="UP000295674">
    <property type="component" value="Unassembled WGS sequence"/>
</dbReference>
<evidence type="ECO:0000313" key="10">
    <source>
        <dbReference type="Proteomes" id="UP000295674"/>
    </source>
</evidence>
<evidence type="ECO:0000256" key="6">
    <source>
        <dbReference type="ARBA" id="ARBA00023136"/>
    </source>
</evidence>
<keyword evidence="10" id="KW-1185">Reference proteome</keyword>
<dbReference type="InterPro" id="IPR020846">
    <property type="entry name" value="MFS_dom"/>
</dbReference>
<dbReference type="InterPro" id="IPR036259">
    <property type="entry name" value="MFS_trans_sf"/>
</dbReference>
<dbReference type="InterPro" id="IPR050171">
    <property type="entry name" value="MFS_Transporters"/>
</dbReference>
<feature type="transmembrane region" description="Helical" evidence="7">
    <location>
        <begin position="333"/>
        <end position="353"/>
    </location>
</feature>
<comment type="caution">
    <text evidence="9">The sequence shown here is derived from an EMBL/GenBank/DDBJ whole genome shotgun (WGS) entry which is preliminary data.</text>
</comment>
<gene>
    <name evidence="9" type="ORF">E1181_12535</name>
</gene>
<feature type="transmembrane region" description="Helical" evidence="7">
    <location>
        <begin position="192"/>
        <end position="209"/>
    </location>
</feature>
<accession>A0A4R4VKR4</accession>
<dbReference type="PANTHER" id="PTHR23517:SF13">
    <property type="entry name" value="MAJOR FACILITATOR SUPERFAMILY MFS_1"/>
    <property type="match status" value="1"/>
</dbReference>
<dbReference type="OrthoDB" id="3177957at2"/>
<evidence type="ECO:0000256" key="1">
    <source>
        <dbReference type="ARBA" id="ARBA00004651"/>
    </source>
</evidence>
<evidence type="ECO:0000256" key="3">
    <source>
        <dbReference type="ARBA" id="ARBA00022475"/>
    </source>
</evidence>
<keyword evidence="6 7" id="KW-0472">Membrane</keyword>
<dbReference type="PROSITE" id="PS00216">
    <property type="entry name" value="SUGAR_TRANSPORT_1"/>
    <property type="match status" value="1"/>
</dbReference>
<feature type="transmembrane region" description="Helical" evidence="7">
    <location>
        <begin position="423"/>
        <end position="448"/>
    </location>
</feature>
<protein>
    <submittedName>
        <fullName evidence="9">MFS transporter</fullName>
    </submittedName>
</protein>
<dbReference type="PROSITE" id="PS50850">
    <property type="entry name" value="MFS"/>
    <property type="match status" value="1"/>
</dbReference>
<feature type="transmembrane region" description="Helical" evidence="7">
    <location>
        <begin position="92"/>
        <end position="111"/>
    </location>
</feature>
<reference evidence="9 10" key="1">
    <citation type="submission" date="2019-03" db="EMBL/GenBank/DDBJ databases">
        <title>Draft genome sequences of novel Actinobacteria.</title>
        <authorList>
            <person name="Sahin N."/>
            <person name="Ay H."/>
            <person name="Saygin H."/>
        </authorList>
    </citation>
    <scope>NUCLEOTIDE SEQUENCE [LARGE SCALE GENOMIC DNA]</scope>
    <source>
        <strain evidence="9 10">16K309</strain>
    </source>
</reference>
<keyword evidence="4 7" id="KW-0812">Transmembrane</keyword>
<sequence>MFFPPQRRLWGNVPRIAHVDPLSPITNVGSASHPESRWGAAVSRRIGMRGTAAGRKRSAVKREDSRLFDGVAVAERSAASQSLGKHPGARSAFAFWVVAAAMAFALAASAVPSPLYVDYQAQWQFSAATLTSIYAAYAGGVVVALLLSGGLSDRIGRRPVLLGSVAVLIASLVLFVFASGVAWLYVARGVQGLATGVFTGAAGAALTELHPRSDHRFAAMVNSTSGALGIAVGAVAAGAIAEFVVFPLRTPYVLLAIVALVLVTAIALRVPETVERTGGGGVLRLQRLKIPREIRGQFALASLGAFAAWAVAGLYLGLGGSIAKELLQVNNHLVVGLVILSMQGVGGVAQVVFTRISNVAASLAGSAALIAGMLIAAMALPLSSPVVFFAGAIVTGIGFGLTFMGATRRVVQAAPTHARGETLAAYFVVAYVAISAPVVAAGFVSAPLGLATTFYLFAVTIALAAVSTLVGTVLSRRADRTSR</sequence>
<dbReference type="InterPro" id="IPR005829">
    <property type="entry name" value="Sugar_transporter_CS"/>
</dbReference>
<dbReference type="EMBL" id="SMKS01000017">
    <property type="protein sequence ID" value="TDD06329.1"/>
    <property type="molecule type" value="Genomic_DNA"/>
</dbReference>
<dbReference type="Pfam" id="PF07690">
    <property type="entry name" value="MFS_1"/>
    <property type="match status" value="1"/>
</dbReference>
<dbReference type="GO" id="GO:0005886">
    <property type="term" value="C:plasma membrane"/>
    <property type="evidence" value="ECO:0007669"/>
    <property type="project" value="UniProtKB-SubCell"/>
</dbReference>
<feature type="transmembrane region" description="Helical" evidence="7">
    <location>
        <begin position="160"/>
        <end position="186"/>
    </location>
</feature>
<evidence type="ECO:0000256" key="2">
    <source>
        <dbReference type="ARBA" id="ARBA00022448"/>
    </source>
</evidence>
<feature type="transmembrane region" description="Helical" evidence="7">
    <location>
        <begin position="386"/>
        <end position="411"/>
    </location>
</feature>